<evidence type="ECO:0000313" key="1">
    <source>
        <dbReference type="EMBL" id="KIK60347.1"/>
    </source>
</evidence>
<dbReference type="OrthoDB" id="3026831at2759"/>
<name>A0A0D0CNL6_9AGAR</name>
<dbReference type="AlphaFoldDB" id="A0A0D0CNL6"/>
<dbReference type="EMBL" id="KN834775">
    <property type="protein sequence ID" value="KIK60347.1"/>
    <property type="molecule type" value="Genomic_DNA"/>
</dbReference>
<reference evidence="1 2" key="1">
    <citation type="submission" date="2014-04" db="EMBL/GenBank/DDBJ databases">
        <title>Evolutionary Origins and Diversification of the Mycorrhizal Mutualists.</title>
        <authorList>
            <consortium name="DOE Joint Genome Institute"/>
            <consortium name="Mycorrhizal Genomics Consortium"/>
            <person name="Kohler A."/>
            <person name="Kuo A."/>
            <person name="Nagy L.G."/>
            <person name="Floudas D."/>
            <person name="Copeland A."/>
            <person name="Barry K.W."/>
            <person name="Cichocki N."/>
            <person name="Veneault-Fourrey C."/>
            <person name="LaButti K."/>
            <person name="Lindquist E.A."/>
            <person name="Lipzen A."/>
            <person name="Lundell T."/>
            <person name="Morin E."/>
            <person name="Murat C."/>
            <person name="Riley R."/>
            <person name="Ohm R."/>
            <person name="Sun H."/>
            <person name="Tunlid A."/>
            <person name="Henrissat B."/>
            <person name="Grigoriev I.V."/>
            <person name="Hibbett D.S."/>
            <person name="Martin F."/>
        </authorList>
    </citation>
    <scope>NUCLEOTIDE SEQUENCE [LARGE SCALE GENOMIC DNA]</scope>
    <source>
        <strain evidence="1 2">FD-317 M1</strain>
    </source>
</reference>
<accession>A0A0D0CNL6</accession>
<evidence type="ECO:0000313" key="2">
    <source>
        <dbReference type="Proteomes" id="UP000053593"/>
    </source>
</evidence>
<sequence length="205" mass="22962">MAPIRYTRGRNQRTSFPTQSNMIISGPSLFAHSRNIVINGGNFTAGNCCGGHPEVNFGVRNLPEIPRYQVRTQDIIGTRDQWTFSVGEADARGRKSGQAQVIIQTFEGPRAREDWLTTIRYAQRLVNPHVLEIVGISPTSVNVDYDPHYILFDGGYRSNTHRLLALGLRQGEKEITMLGLRIVYGIAVQSHTLAFQDFTVDWTAS</sequence>
<dbReference type="HOGENOM" id="CLU_1428149_0_0_1"/>
<keyword evidence="2" id="KW-1185">Reference proteome</keyword>
<proteinExistence type="predicted"/>
<organism evidence="1 2">
    <name type="scientific">Collybiopsis luxurians FD-317 M1</name>
    <dbReference type="NCBI Taxonomy" id="944289"/>
    <lineage>
        <taxon>Eukaryota</taxon>
        <taxon>Fungi</taxon>
        <taxon>Dikarya</taxon>
        <taxon>Basidiomycota</taxon>
        <taxon>Agaricomycotina</taxon>
        <taxon>Agaricomycetes</taxon>
        <taxon>Agaricomycetidae</taxon>
        <taxon>Agaricales</taxon>
        <taxon>Marasmiineae</taxon>
        <taxon>Omphalotaceae</taxon>
        <taxon>Collybiopsis</taxon>
        <taxon>Collybiopsis luxurians</taxon>
    </lineage>
</organism>
<protein>
    <submittedName>
        <fullName evidence="1">Uncharacterized protein</fullName>
    </submittedName>
</protein>
<gene>
    <name evidence="1" type="ORF">GYMLUDRAFT_43644</name>
</gene>
<dbReference type="Proteomes" id="UP000053593">
    <property type="component" value="Unassembled WGS sequence"/>
</dbReference>